<feature type="region of interest" description="Disordered" evidence="1">
    <location>
        <begin position="108"/>
        <end position="129"/>
    </location>
</feature>
<dbReference type="EMBL" id="CP107941">
    <property type="protein sequence ID" value="WUI85927.1"/>
    <property type="molecule type" value="Genomic_DNA"/>
</dbReference>
<organism evidence="3 4">
    <name type="scientific">Micromonospora zamorensis</name>
    <dbReference type="NCBI Taxonomy" id="709883"/>
    <lineage>
        <taxon>Bacteria</taxon>
        <taxon>Bacillati</taxon>
        <taxon>Actinomycetota</taxon>
        <taxon>Actinomycetes</taxon>
        <taxon>Micromonosporales</taxon>
        <taxon>Micromonosporaceae</taxon>
        <taxon>Micromonospora</taxon>
    </lineage>
</organism>
<keyword evidence="4" id="KW-1185">Reference proteome</keyword>
<evidence type="ECO:0000313" key="3">
    <source>
        <dbReference type="EMBL" id="WUI85927.1"/>
    </source>
</evidence>
<dbReference type="Proteomes" id="UP001346877">
    <property type="component" value="Chromosome"/>
</dbReference>
<evidence type="ECO:0000256" key="1">
    <source>
        <dbReference type="SAM" id="MobiDB-lite"/>
    </source>
</evidence>
<reference evidence="3 4" key="1">
    <citation type="submission" date="2022-10" db="EMBL/GenBank/DDBJ databases">
        <title>The complete genomes of actinobacterial strains from the NBC collection.</title>
        <authorList>
            <person name="Joergensen T.S."/>
            <person name="Alvarez Arevalo M."/>
            <person name="Sterndorff E.B."/>
            <person name="Faurdal D."/>
            <person name="Vuksanovic O."/>
            <person name="Mourched A.-S."/>
            <person name="Charusanti P."/>
            <person name="Shaw S."/>
            <person name="Blin K."/>
            <person name="Weber T."/>
        </authorList>
    </citation>
    <scope>NUCLEOTIDE SEQUENCE [LARGE SCALE GENOMIC DNA]</scope>
    <source>
        <strain evidence="3 4">NBC_00396</strain>
    </source>
</reference>
<feature type="compositionally biased region" description="Low complexity" evidence="1">
    <location>
        <begin position="111"/>
        <end position="124"/>
    </location>
</feature>
<dbReference type="Pfam" id="PF06719">
    <property type="entry name" value="AraC_N"/>
    <property type="match status" value="1"/>
</dbReference>
<dbReference type="InterPro" id="IPR009594">
    <property type="entry name" value="Tscrpt_reg_HTH_AraC_N"/>
</dbReference>
<proteinExistence type="predicted"/>
<evidence type="ECO:0000259" key="2">
    <source>
        <dbReference type="Pfam" id="PF06719"/>
    </source>
</evidence>
<accession>A0ABZ1PRJ1</accession>
<sequence>MRRAGVELAALPSADNIVQTCLDVPPVGLKKVTILADGPGSVLVLGAGIQDAGEPVGLSTPCRGRDADVPEQRRDAVEAGPQVQLRLATGGPESGRVRDVLVAPAHDRGDAAAGRAGRPAALGGTTPSGMVVSDAPDESGDVVIRLLRLLDRPRDVRVLAPVIKRRQFGVRPSQDAARLHGITRAEVPAVV</sequence>
<feature type="domain" description="Transcription regulator HTH AraC N-terminal" evidence="2">
    <location>
        <begin position="124"/>
        <end position="165"/>
    </location>
</feature>
<dbReference type="RefSeq" id="WP_328376285.1">
    <property type="nucleotide sequence ID" value="NZ_CP107936.1"/>
</dbReference>
<evidence type="ECO:0000313" key="4">
    <source>
        <dbReference type="Proteomes" id="UP001346877"/>
    </source>
</evidence>
<protein>
    <submittedName>
        <fullName evidence="3">AraC family transcriptional regulator N-terminal domain-containing protein</fullName>
    </submittedName>
</protein>
<name>A0ABZ1PRJ1_9ACTN</name>
<gene>
    <name evidence="3" type="ORF">OG375_04920</name>
</gene>